<comment type="caution">
    <text evidence="1">The sequence shown here is derived from an EMBL/GenBank/DDBJ whole genome shotgun (WGS) entry which is preliminary data.</text>
</comment>
<keyword evidence="1" id="KW-0808">Transferase</keyword>
<dbReference type="SUPFAM" id="SSF53448">
    <property type="entry name" value="Nucleotide-diphospho-sugar transferases"/>
    <property type="match status" value="1"/>
</dbReference>
<reference evidence="1 2" key="1">
    <citation type="submission" date="2018-06" db="EMBL/GenBank/DDBJ databases">
        <title>Freshwater and sediment microbial communities from various areas in North America, analyzing microbe dynamics in response to fracking.</title>
        <authorList>
            <person name="Lamendella R."/>
        </authorList>
    </citation>
    <scope>NUCLEOTIDE SEQUENCE [LARGE SCALE GENOMIC DNA]</scope>
    <source>
        <strain evidence="1 2">17</strain>
    </source>
</reference>
<proteinExistence type="predicted"/>
<dbReference type="Gene3D" id="3.90.550.10">
    <property type="entry name" value="Spore Coat Polysaccharide Biosynthesis Protein SpsA, Chain A"/>
    <property type="match status" value="1"/>
</dbReference>
<accession>A0AAX1PIQ9</accession>
<dbReference type="AlphaFoldDB" id="A0AAX1PIQ9"/>
<organism evidence="1 2">
    <name type="scientific">Aeromonas salmonicida</name>
    <dbReference type="NCBI Taxonomy" id="645"/>
    <lineage>
        <taxon>Bacteria</taxon>
        <taxon>Pseudomonadati</taxon>
        <taxon>Pseudomonadota</taxon>
        <taxon>Gammaproteobacteria</taxon>
        <taxon>Aeromonadales</taxon>
        <taxon>Aeromonadaceae</taxon>
        <taxon>Aeromonas</taxon>
    </lineage>
</organism>
<dbReference type="EMBL" id="QLLM01000007">
    <property type="protein sequence ID" value="RAJ04887.1"/>
    <property type="molecule type" value="Genomic_DNA"/>
</dbReference>
<sequence length="284" mass="32679">MSNTLAPIILFVYNRLWHTQQTLNALMQNELAAESDLIVYSDGGKDTASWEQVNAVREYIGMISGFKSLTLINRDYNFGLADNIISGVTETLSHHGHVIVLEDDIITSRYFLRYMNEALSFYESHDDVMHIGGYVPNIHFEEESHFFLNRTMYCWGWATWRSAWKHFTHDVSQIDAAITSNEIIHEMNLQGCNPGVYEQFLANKAGKIRTWAVFWYLSIFLKNGLCLVPKRSFTHNIGNDSSGVHCGTTTFFDTAVSEYYFNDFNSHIVEDEMCLGLLKKFYRG</sequence>
<name>A0AAX1PIQ9_AERSA</name>
<evidence type="ECO:0000313" key="2">
    <source>
        <dbReference type="Proteomes" id="UP000249422"/>
    </source>
</evidence>
<protein>
    <submittedName>
        <fullName evidence="1">Glycosyl transferase family 2</fullName>
    </submittedName>
</protein>
<gene>
    <name evidence="1" type="ORF">DEU50_10755</name>
</gene>
<evidence type="ECO:0000313" key="1">
    <source>
        <dbReference type="EMBL" id="RAJ04887.1"/>
    </source>
</evidence>
<dbReference type="RefSeq" id="WP_111588517.1">
    <property type="nucleotide sequence ID" value="NZ_CAWNWF010000007.1"/>
</dbReference>
<dbReference type="InterPro" id="IPR029044">
    <property type="entry name" value="Nucleotide-diphossugar_trans"/>
</dbReference>
<dbReference type="GO" id="GO:0016740">
    <property type="term" value="F:transferase activity"/>
    <property type="evidence" value="ECO:0007669"/>
    <property type="project" value="UniProtKB-KW"/>
</dbReference>
<dbReference type="Proteomes" id="UP000249422">
    <property type="component" value="Unassembled WGS sequence"/>
</dbReference>